<evidence type="ECO:0000313" key="1">
    <source>
        <dbReference type="EMBL" id="KAF4377407.1"/>
    </source>
</evidence>
<evidence type="ECO:0000313" key="3">
    <source>
        <dbReference type="Proteomes" id="UP000525078"/>
    </source>
</evidence>
<dbReference type="Proteomes" id="UP000583929">
    <property type="component" value="Unassembled WGS sequence"/>
</dbReference>
<dbReference type="EMBL" id="JAATIP010000080">
    <property type="protein sequence ID" value="KAF4377407.1"/>
    <property type="molecule type" value="Genomic_DNA"/>
</dbReference>
<dbReference type="Proteomes" id="UP000525078">
    <property type="component" value="Unassembled WGS sequence"/>
</dbReference>
<protein>
    <submittedName>
        <fullName evidence="1">Uncharacterized protein</fullName>
    </submittedName>
</protein>
<organism evidence="1 3">
    <name type="scientific">Cannabis sativa</name>
    <name type="common">Hemp</name>
    <name type="synonym">Marijuana</name>
    <dbReference type="NCBI Taxonomy" id="3483"/>
    <lineage>
        <taxon>Eukaryota</taxon>
        <taxon>Viridiplantae</taxon>
        <taxon>Streptophyta</taxon>
        <taxon>Embryophyta</taxon>
        <taxon>Tracheophyta</taxon>
        <taxon>Spermatophyta</taxon>
        <taxon>Magnoliopsida</taxon>
        <taxon>eudicotyledons</taxon>
        <taxon>Gunneridae</taxon>
        <taxon>Pentapetalae</taxon>
        <taxon>rosids</taxon>
        <taxon>fabids</taxon>
        <taxon>Rosales</taxon>
        <taxon>Cannabaceae</taxon>
        <taxon>Cannabis</taxon>
    </lineage>
</organism>
<dbReference type="AlphaFoldDB" id="A0A7J6G3I5"/>
<reference evidence="3 4" key="1">
    <citation type="journal article" date="2020" name="bioRxiv">
        <title>Sequence and annotation of 42 cannabis genomes reveals extensive copy number variation in cannabinoid synthesis and pathogen resistance genes.</title>
        <authorList>
            <person name="Mckernan K.J."/>
            <person name="Helbert Y."/>
            <person name="Kane L.T."/>
            <person name="Ebling H."/>
            <person name="Zhang L."/>
            <person name="Liu B."/>
            <person name="Eaton Z."/>
            <person name="Mclaughlin S."/>
            <person name="Kingan S."/>
            <person name="Baybayan P."/>
            <person name="Concepcion G."/>
            <person name="Jordan M."/>
            <person name="Riva A."/>
            <person name="Barbazuk W."/>
            <person name="Harkins T."/>
        </authorList>
    </citation>
    <scope>NUCLEOTIDE SEQUENCE [LARGE SCALE GENOMIC DNA]</scope>
    <source>
        <strain evidence="3 4">cv. Jamaican Lion 4</strain>
        <strain evidence="2">Father</strain>
        <strain evidence="1">Mother</strain>
        <tissue evidence="1">Leaf</tissue>
    </source>
</reference>
<gene>
    <name evidence="1" type="ORF">F8388_013753</name>
    <name evidence="2" type="ORF">G4B88_007564</name>
</gene>
<sequence>MPTVHNLTLFKFALAKQAAPLSSLILRPVEENQRARVDSTTPHLIHFKKYNNKNIEMKHPGNISFGTTEVVYSVGACSERKRFVELSSENKRRDRSTEVGLSTKKRGEFEGNHWKWPLIMTGAILEISSCSQPIQVNGSSTLTLHPTLCLTRSWIQATYAW</sequence>
<keyword evidence="4" id="KW-1185">Reference proteome</keyword>
<evidence type="ECO:0000313" key="2">
    <source>
        <dbReference type="EMBL" id="KAF4398285.1"/>
    </source>
</evidence>
<dbReference type="EMBL" id="JAATIQ010000027">
    <property type="protein sequence ID" value="KAF4398285.1"/>
    <property type="molecule type" value="Genomic_DNA"/>
</dbReference>
<accession>A0A7J6G3I5</accession>
<comment type="caution">
    <text evidence="1">The sequence shown here is derived from an EMBL/GenBank/DDBJ whole genome shotgun (WGS) entry which is preliminary data.</text>
</comment>
<proteinExistence type="predicted"/>
<name>A0A7J6G3I5_CANSA</name>
<evidence type="ECO:0000313" key="4">
    <source>
        <dbReference type="Proteomes" id="UP000583929"/>
    </source>
</evidence>